<reference evidence="1 2" key="1">
    <citation type="submission" date="2016-11" db="EMBL/GenBank/DDBJ databases">
        <authorList>
            <person name="Jaros S."/>
            <person name="Januszkiewicz K."/>
            <person name="Wedrychowicz H."/>
        </authorList>
    </citation>
    <scope>NUCLEOTIDE SEQUENCE [LARGE SCALE GENOMIC DNA]</scope>
    <source>
        <strain evidence="1 2">GAS138</strain>
    </source>
</reference>
<protein>
    <submittedName>
        <fullName evidence="1">Uncharacterized protein</fullName>
    </submittedName>
</protein>
<accession>A0A1M5QHV5</accession>
<proteinExistence type="predicted"/>
<evidence type="ECO:0000313" key="2">
    <source>
        <dbReference type="Proteomes" id="UP000189796"/>
    </source>
</evidence>
<sequence>MEHNSLIIEQAINRAYTHDVRECVHRSWLSMGSDPRWHHESVWTFNDGTEVNVRGHGRGAALPAEPGFEVLFVDYQQNEDDPTIVRQPVIGWQVAPSDFAGTELEPVVQHVTSTAEPSQFRGVVQPDGRVLCRRTWLPNEEAFLKATKAEWLETKQELEHERQLRKRYSDCPYCAEHRRKLHDDDIPF</sequence>
<dbReference type="Proteomes" id="UP000189796">
    <property type="component" value="Chromosome I"/>
</dbReference>
<dbReference type="RefSeq" id="WP_079602739.1">
    <property type="nucleotide sequence ID" value="NZ_LT670817.1"/>
</dbReference>
<name>A0A1M5QHV5_9BRAD</name>
<gene>
    <name evidence="1" type="ORF">SAMN05443248_3808</name>
</gene>
<dbReference type="AlphaFoldDB" id="A0A1M5QHV5"/>
<evidence type="ECO:0000313" key="1">
    <source>
        <dbReference type="EMBL" id="SHH13370.1"/>
    </source>
</evidence>
<organism evidence="1 2">
    <name type="scientific">Bradyrhizobium erythrophlei</name>
    <dbReference type="NCBI Taxonomy" id="1437360"/>
    <lineage>
        <taxon>Bacteria</taxon>
        <taxon>Pseudomonadati</taxon>
        <taxon>Pseudomonadota</taxon>
        <taxon>Alphaproteobacteria</taxon>
        <taxon>Hyphomicrobiales</taxon>
        <taxon>Nitrobacteraceae</taxon>
        <taxon>Bradyrhizobium</taxon>
    </lineage>
</organism>
<dbReference type="EMBL" id="LT670817">
    <property type="protein sequence ID" value="SHH13370.1"/>
    <property type="molecule type" value="Genomic_DNA"/>
</dbReference>